<reference evidence="2 3" key="1">
    <citation type="submission" date="2024-06" db="EMBL/GenBank/DDBJ databases">
        <title>A chromosome level genome sequence of Diviner's sage (Salvia divinorum).</title>
        <authorList>
            <person name="Ford S.A."/>
            <person name="Ro D.-K."/>
            <person name="Ness R.W."/>
            <person name="Phillips M.A."/>
        </authorList>
    </citation>
    <scope>NUCLEOTIDE SEQUENCE [LARGE SCALE GENOMIC DNA]</scope>
    <source>
        <strain evidence="2">SAF-2024a</strain>
        <tissue evidence="2">Leaf</tissue>
    </source>
</reference>
<evidence type="ECO:0008006" key="4">
    <source>
        <dbReference type="Google" id="ProtNLM"/>
    </source>
</evidence>
<evidence type="ECO:0000256" key="1">
    <source>
        <dbReference type="SAM" id="Phobius"/>
    </source>
</evidence>
<protein>
    <recommendedName>
        <fullName evidence="4">SnoaL-like domain-containing protein</fullName>
    </recommendedName>
</protein>
<proteinExistence type="predicted"/>
<dbReference type="PANTHER" id="PTHR33698">
    <property type="entry name" value="NUCLEAR TRANSPORT FACTOR 2 (NTF2)-LIKE PROTEIN"/>
    <property type="match status" value="1"/>
</dbReference>
<evidence type="ECO:0000313" key="3">
    <source>
        <dbReference type="Proteomes" id="UP001567538"/>
    </source>
</evidence>
<keyword evidence="1" id="KW-0812">Transmembrane</keyword>
<gene>
    <name evidence="2" type="ORF">AAHA92_10296</name>
</gene>
<evidence type="ECO:0000313" key="2">
    <source>
        <dbReference type="EMBL" id="KAL1560030.1"/>
    </source>
</evidence>
<organism evidence="2 3">
    <name type="scientific">Salvia divinorum</name>
    <name type="common">Maria pastora</name>
    <name type="synonym">Diviner's sage</name>
    <dbReference type="NCBI Taxonomy" id="28513"/>
    <lineage>
        <taxon>Eukaryota</taxon>
        <taxon>Viridiplantae</taxon>
        <taxon>Streptophyta</taxon>
        <taxon>Embryophyta</taxon>
        <taxon>Tracheophyta</taxon>
        <taxon>Spermatophyta</taxon>
        <taxon>Magnoliopsida</taxon>
        <taxon>eudicotyledons</taxon>
        <taxon>Gunneridae</taxon>
        <taxon>Pentapetalae</taxon>
        <taxon>asterids</taxon>
        <taxon>lamiids</taxon>
        <taxon>Lamiales</taxon>
        <taxon>Lamiaceae</taxon>
        <taxon>Nepetoideae</taxon>
        <taxon>Mentheae</taxon>
        <taxon>Salviinae</taxon>
        <taxon>Salvia</taxon>
        <taxon>Salvia subgen. Calosphace</taxon>
    </lineage>
</organism>
<name>A0ABD1HVJ0_SALDI</name>
<keyword evidence="3" id="KW-1185">Reference proteome</keyword>
<dbReference type="Proteomes" id="UP001567538">
    <property type="component" value="Unassembled WGS sequence"/>
</dbReference>
<dbReference type="InterPro" id="IPR032710">
    <property type="entry name" value="NTF2-like_dom_sf"/>
</dbReference>
<dbReference type="SUPFAM" id="SSF54427">
    <property type="entry name" value="NTF2-like"/>
    <property type="match status" value="1"/>
</dbReference>
<dbReference type="AlphaFoldDB" id="A0ABD1HVJ0"/>
<dbReference type="Gene3D" id="3.10.450.50">
    <property type="match status" value="1"/>
</dbReference>
<accession>A0ABD1HVJ0</accession>
<dbReference type="PANTHER" id="PTHR33698:SF6">
    <property type="entry name" value="TRANSMEMBRANE PROTEIN"/>
    <property type="match status" value="1"/>
</dbReference>
<keyword evidence="1" id="KW-0472">Membrane</keyword>
<sequence>MASTSVSPTLRFCTSSTPFFPAPNIAHESGLRMKLRHAILSLNISHSQPIHFRSFLTKTTHAAVACCAPSDSGPQEDYGALEAVLKLYEAIKKKNVNQLSEIIAEECSCFVSAFQPYLGKKQVMDFFSSLMKYLGNNIEIVVQKTSDEGMVIGVSWKLVWKKVPLHLGKGFSFYTCHVYHGKVMIRNVEMFLEPILDMEPLRLELITLVMAAIDKLNPQLKLKKRARKAIILLFFLLFLAAIVCSFK</sequence>
<keyword evidence="1" id="KW-1133">Transmembrane helix</keyword>
<feature type="transmembrane region" description="Helical" evidence="1">
    <location>
        <begin position="229"/>
        <end position="246"/>
    </location>
</feature>
<comment type="caution">
    <text evidence="2">The sequence shown here is derived from an EMBL/GenBank/DDBJ whole genome shotgun (WGS) entry which is preliminary data.</text>
</comment>
<dbReference type="EMBL" id="JBEAFC010000004">
    <property type="protein sequence ID" value="KAL1560030.1"/>
    <property type="molecule type" value="Genomic_DNA"/>
</dbReference>